<dbReference type="PROSITE" id="PS50082">
    <property type="entry name" value="WD_REPEATS_2"/>
    <property type="match status" value="6"/>
</dbReference>
<keyword evidence="1 3" id="KW-0853">WD repeat</keyword>
<dbReference type="PROSITE" id="PS50294">
    <property type="entry name" value="WD_REPEATS_REGION"/>
    <property type="match status" value="3"/>
</dbReference>
<dbReference type="Pfam" id="PF00400">
    <property type="entry name" value="WD40"/>
    <property type="match status" value="6"/>
</dbReference>
<comment type="caution">
    <text evidence="6">The sequence shown here is derived from an EMBL/GenBank/DDBJ whole genome shotgun (WGS) entry which is preliminary data.</text>
</comment>
<evidence type="ECO:0000259" key="5">
    <source>
        <dbReference type="Pfam" id="PF24883"/>
    </source>
</evidence>
<dbReference type="SUPFAM" id="SSF52540">
    <property type="entry name" value="P-loop containing nucleoside triphosphate hydrolases"/>
    <property type="match status" value="1"/>
</dbReference>
<dbReference type="SUPFAM" id="SSF51004">
    <property type="entry name" value="C-terminal (heme d1) domain of cytochrome cd1-nitrite reductase"/>
    <property type="match status" value="1"/>
</dbReference>
<dbReference type="Gene3D" id="2.130.10.10">
    <property type="entry name" value="YVTN repeat-like/Quinoprotein amine dehydrogenase"/>
    <property type="match status" value="4"/>
</dbReference>
<dbReference type="SUPFAM" id="SSF50978">
    <property type="entry name" value="WD40 repeat-like"/>
    <property type="match status" value="1"/>
</dbReference>
<keyword evidence="4" id="KW-1133">Transmembrane helix</keyword>
<dbReference type="SMART" id="SM00320">
    <property type="entry name" value="WD40"/>
    <property type="match status" value="11"/>
</dbReference>
<dbReference type="EMBL" id="JAVFKD010000004">
    <property type="protein sequence ID" value="KAK5995070.1"/>
    <property type="molecule type" value="Genomic_DNA"/>
</dbReference>
<gene>
    <name evidence="6" type="ORF">PT974_03463</name>
</gene>
<reference evidence="6 7" key="1">
    <citation type="submission" date="2024-01" db="EMBL/GenBank/DDBJ databases">
        <title>Complete genome of Cladobotryum mycophilum ATHUM6906.</title>
        <authorList>
            <person name="Christinaki A.C."/>
            <person name="Myridakis A.I."/>
            <person name="Kouvelis V.N."/>
        </authorList>
    </citation>
    <scope>NUCLEOTIDE SEQUENCE [LARGE SCALE GENOMIC DNA]</scope>
    <source>
        <strain evidence="6 7">ATHUM6906</strain>
    </source>
</reference>
<dbReference type="InterPro" id="IPR050349">
    <property type="entry name" value="WD_LIS1/nudF_dynein_reg"/>
</dbReference>
<dbReference type="PROSITE" id="PS00678">
    <property type="entry name" value="WD_REPEATS_1"/>
    <property type="match status" value="3"/>
</dbReference>
<evidence type="ECO:0000313" key="6">
    <source>
        <dbReference type="EMBL" id="KAK5995070.1"/>
    </source>
</evidence>
<proteinExistence type="predicted"/>
<dbReference type="InterPro" id="IPR036322">
    <property type="entry name" value="WD40_repeat_dom_sf"/>
</dbReference>
<dbReference type="InterPro" id="IPR056884">
    <property type="entry name" value="NPHP3-like_N"/>
</dbReference>
<dbReference type="InterPro" id="IPR011048">
    <property type="entry name" value="Haem_d1_sf"/>
</dbReference>
<feature type="repeat" description="WD" evidence="3">
    <location>
        <begin position="885"/>
        <end position="926"/>
    </location>
</feature>
<evidence type="ECO:0000313" key="7">
    <source>
        <dbReference type="Proteomes" id="UP001338125"/>
    </source>
</evidence>
<protein>
    <submittedName>
        <fullName evidence="6">WD repeat-containing protein</fullName>
    </submittedName>
</protein>
<feature type="domain" description="Nephrocystin 3-like N-terminal" evidence="5">
    <location>
        <begin position="320"/>
        <end position="364"/>
    </location>
</feature>
<feature type="transmembrane region" description="Helical" evidence="4">
    <location>
        <begin position="435"/>
        <end position="454"/>
    </location>
</feature>
<dbReference type="CDD" id="cd00200">
    <property type="entry name" value="WD40"/>
    <property type="match status" value="1"/>
</dbReference>
<evidence type="ECO:0000256" key="1">
    <source>
        <dbReference type="ARBA" id="ARBA00022574"/>
    </source>
</evidence>
<dbReference type="Pfam" id="PF24883">
    <property type="entry name" value="NPHP3_N"/>
    <property type="match status" value="2"/>
</dbReference>
<name>A0ABR0STL1_9HYPO</name>
<dbReference type="InterPro" id="IPR001680">
    <property type="entry name" value="WD40_rpt"/>
</dbReference>
<feature type="repeat" description="WD" evidence="3">
    <location>
        <begin position="969"/>
        <end position="1010"/>
    </location>
</feature>
<keyword evidence="4" id="KW-0812">Transmembrane</keyword>
<dbReference type="InterPro" id="IPR027417">
    <property type="entry name" value="P-loop_NTPase"/>
</dbReference>
<dbReference type="PANTHER" id="PTHR44129">
    <property type="entry name" value="WD REPEAT-CONTAINING PROTEIN POP1"/>
    <property type="match status" value="1"/>
</dbReference>
<evidence type="ECO:0000256" key="3">
    <source>
        <dbReference type="PROSITE-ProRule" id="PRU00221"/>
    </source>
</evidence>
<dbReference type="InterPro" id="IPR015943">
    <property type="entry name" value="WD40/YVTN_repeat-like_dom_sf"/>
</dbReference>
<feature type="transmembrane region" description="Helical" evidence="4">
    <location>
        <begin position="510"/>
        <end position="530"/>
    </location>
</feature>
<keyword evidence="4" id="KW-0472">Membrane</keyword>
<accession>A0ABR0STL1</accession>
<sequence>MEGVGGVSSVIGLSVKVLSICVQYSQGVKNAMADIQKLCDGVANLQHALESMQKLLDSPQGARLQDTARMFETIKNGKSLLQKLEEELAPDKHQKKFSFIRRRALTWPFQSKNVINIMREIDQCREVIATVLQVDQTKVLLDLDQKVVLDRLPIAEGASFDSYFEEHNPRCLPDTRVDILKDIASWAEDESPDSHGIFWLNGMAGTGKSTISRTVAQSLAARKCLGSSFFFKRGETDRGGLAKFFTTLAYDLAVRQPLLAPYVKNAIDGEPTIITKSMREQFERLILGPLSKAQPAPDTASLFGLSTKAQTGPAKKGLIEGPIIIVIDALDECEKDNDVKLLINLFSQSKQLKSPRLKAFITSRPELPIRLGFTAIKGEYQDFILQSIPAPIIQHDISVFLHHELTNILDEYNSSVADDRRLPDAWPGDDKVQTLVGMAVPLFIFASTMCLFINDRKFGNPQKRLEMILSYQTKSQEAKLDATYMPVLEQLLAGLSTQEKNELIAQFRRIVGSIVILFNPLSAAALSTILQIDQSDIDVQLDMLHSVLRVPASAVRPVRLLHLSFRDFLLDPNKRDTNPLWIDEKQTHAQMFENCMRLLRTLKSNMCDLQAPDASRSVVDRAKMEAALPPSFKALSLMGRAPDGIAMIRDLQSLSRAQPDSELSAFLSDARRFATGTNASAIESWPLQIYSAALVFTPTESKVRVAFEKYIPPWLSLLSKVQQTRNQSLVETFDTNRSPVSVVAFSRDSTRLAAISSGIRAQFWLVDTGEYLRDANVSYSEHTAIPRSMAISNDLELAAYGISKGRATGHVSGLFARLNGHGVGGKDATVCITNFRTGEIIHKFTEHTKEILFVTFSHDSKLAVSASMDRSARIWNLGAGTCMHALAHSGAVKSASFSHDSKILVSCSDDAVVRVWRVDSGECLHEIKDRVAGLHFATVSPNSQLIASISADAAIRIWSTTTGRYLKEFKGHNDFISWVAFSHDSTSIASAANDCTVRIWNVDHEQNTESQQHVDIRGSEAHAGYVCCIVSSPNAKLVASMALNDNVVHTWCASTGECIQKLSHGDSVDTGMRLVFAPDSSLLVSATHNGLDDKLAKSSLHIWRPGTGECVQECKCDARITSIAFSPDSEFIAAIGGHAVEVWHVSTGNRISTLEGHRSRVNYVAFSPNSVLIVSCATDIALVWDVKTGACIKELLDHGGGVVRRGIFSHDSALLATAAGNRTIRIWNVESGECLHMLEKDRREYMLYWTNLLAFSPDGSLLVSILSSETCALRIWRTETGEVTREIGMAVPITGEEALLSHLEFGADKLRIIAERRSIEMDSNHLTDSSLAEIPSEVGYGLSTPAGYFGRIEDQRWITWSGIKILKLPVEYLPNCSAVMDSTVVIGCKSGRVVFFHFPSEHIPGI</sequence>
<evidence type="ECO:0000256" key="4">
    <source>
        <dbReference type="SAM" id="Phobius"/>
    </source>
</evidence>
<feature type="repeat" description="WD" evidence="3">
    <location>
        <begin position="1154"/>
        <end position="1194"/>
    </location>
</feature>
<keyword evidence="2" id="KW-0677">Repeat</keyword>
<dbReference type="Gene3D" id="3.40.50.300">
    <property type="entry name" value="P-loop containing nucleotide triphosphate hydrolases"/>
    <property type="match status" value="1"/>
</dbReference>
<keyword evidence="7" id="KW-1185">Reference proteome</keyword>
<feature type="repeat" description="WD" evidence="3">
    <location>
        <begin position="940"/>
        <end position="968"/>
    </location>
</feature>
<feature type="repeat" description="WD" evidence="3">
    <location>
        <begin position="1208"/>
        <end position="1237"/>
    </location>
</feature>
<dbReference type="SUPFAM" id="SSF101908">
    <property type="entry name" value="Putative isomerase YbhE"/>
    <property type="match status" value="1"/>
</dbReference>
<evidence type="ECO:0000256" key="2">
    <source>
        <dbReference type="ARBA" id="ARBA00022737"/>
    </source>
</evidence>
<feature type="domain" description="Nephrocystin 3-like N-terminal" evidence="5">
    <location>
        <begin position="183"/>
        <end position="292"/>
    </location>
</feature>
<dbReference type="InterPro" id="IPR019775">
    <property type="entry name" value="WD40_repeat_CS"/>
</dbReference>
<feature type="repeat" description="WD" evidence="3">
    <location>
        <begin position="844"/>
        <end position="885"/>
    </location>
</feature>
<dbReference type="Proteomes" id="UP001338125">
    <property type="component" value="Unassembled WGS sequence"/>
</dbReference>
<organism evidence="6 7">
    <name type="scientific">Cladobotryum mycophilum</name>
    <dbReference type="NCBI Taxonomy" id="491253"/>
    <lineage>
        <taxon>Eukaryota</taxon>
        <taxon>Fungi</taxon>
        <taxon>Dikarya</taxon>
        <taxon>Ascomycota</taxon>
        <taxon>Pezizomycotina</taxon>
        <taxon>Sordariomycetes</taxon>
        <taxon>Hypocreomycetidae</taxon>
        <taxon>Hypocreales</taxon>
        <taxon>Hypocreaceae</taxon>
        <taxon>Cladobotryum</taxon>
    </lineage>
</organism>